<evidence type="ECO:0000313" key="8">
    <source>
        <dbReference type="Proteomes" id="UP001634393"/>
    </source>
</evidence>
<dbReference type="Proteomes" id="UP001634393">
    <property type="component" value="Unassembled WGS sequence"/>
</dbReference>
<dbReference type="PANTHER" id="PTHR48063:SF101">
    <property type="entry name" value="LRR RECEPTOR-LIKE SERINE_THREONINE-PROTEIN KINASE FLS2"/>
    <property type="match status" value="1"/>
</dbReference>
<accession>A0ABD3UJW3</accession>
<dbReference type="GO" id="GO:0016020">
    <property type="term" value="C:membrane"/>
    <property type="evidence" value="ECO:0007669"/>
    <property type="project" value="UniProtKB-SubCell"/>
</dbReference>
<dbReference type="InterPro" id="IPR046956">
    <property type="entry name" value="RLP23-like"/>
</dbReference>
<keyword evidence="4" id="KW-1133">Transmembrane helix</keyword>
<name>A0ABD3UJW3_9LAMI</name>
<evidence type="ECO:0000313" key="7">
    <source>
        <dbReference type="EMBL" id="KAL3849236.1"/>
    </source>
</evidence>
<dbReference type="Pfam" id="PF00560">
    <property type="entry name" value="LRR_1"/>
    <property type="match status" value="4"/>
</dbReference>
<evidence type="ECO:0000256" key="3">
    <source>
        <dbReference type="ARBA" id="ARBA00022729"/>
    </source>
</evidence>
<comment type="caution">
    <text evidence="7">The sequence shown here is derived from an EMBL/GenBank/DDBJ whole genome shotgun (WGS) entry which is preliminary data.</text>
</comment>
<dbReference type="SUPFAM" id="SSF52058">
    <property type="entry name" value="L domain-like"/>
    <property type="match status" value="1"/>
</dbReference>
<keyword evidence="2" id="KW-0812">Transmembrane</keyword>
<dbReference type="InterPro" id="IPR032675">
    <property type="entry name" value="LRR_dom_sf"/>
</dbReference>
<proteinExistence type="predicted"/>
<evidence type="ECO:0000256" key="5">
    <source>
        <dbReference type="ARBA" id="ARBA00023136"/>
    </source>
</evidence>
<protein>
    <submittedName>
        <fullName evidence="7">Uncharacterized protein</fullName>
    </submittedName>
</protein>
<dbReference type="AlphaFoldDB" id="A0ABD3UJW3"/>
<dbReference type="InterPro" id="IPR001611">
    <property type="entry name" value="Leu-rich_rpt"/>
</dbReference>
<keyword evidence="3" id="KW-0732">Signal</keyword>
<keyword evidence="5" id="KW-0472">Membrane</keyword>
<comment type="subcellular location">
    <subcellularLocation>
        <location evidence="1">Membrane</location>
        <topology evidence="1">Single-pass type I membrane protein</topology>
    </subcellularLocation>
</comment>
<keyword evidence="6" id="KW-0325">Glycoprotein</keyword>
<evidence type="ECO:0000256" key="4">
    <source>
        <dbReference type="ARBA" id="ARBA00022989"/>
    </source>
</evidence>
<keyword evidence="8" id="KW-1185">Reference proteome</keyword>
<evidence type="ECO:0000256" key="2">
    <source>
        <dbReference type="ARBA" id="ARBA00022692"/>
    </source>
</evidence>
<organism evidence="7 8">
    <name type="scientific">Penstemon smallii</name>
    <dbReference type="NCBI Taxonomy" id="265156"/>
    <lineage>
        <taxon>Eukaryota</taxon>
        <taxon>Viridiplantae</taxon>
        <taxon>Streptophyta</taxon>
        <taxon>Embryophyta</taxon>
        <taxon>Tracheophyta</taxon>
        <taxon>Spermatophyta</taxon>
        <taxon>Magnoliopsida</taxon>
        <taxon>eudicotyledons</taxon>
        <taxon>Gunneridae</taxon>
        <taxon>Pentapetalae</taxon>
        <taxon>asterids</taxon>
        <taxon>lamiids</taxon>
        <taxon>Lamiales</taxon>
        <taxon>Plantaginaceae</taxon>
        <taxon>Cheloneae</taxon>
        <taxon>Penstemon</taxon>
    </lineage>
</organism>
<gene>
    <name evidence="7" type="ORF">ACJIZ3_011118</name>
</gene>
<reference evidence="7 8" key="1">
    <citation type="submission" date="2024-12" db="EMBL/GenBank/DDBJ databases">
        <title>The unique morphological basis and parallel evolutionary history of personate flowers in Penstemon.</title>
        <authorList>
            <person name="Depatie T.H."/>
            <person name="Wessinger C.A."/>
        </authorList>
    </citation>
    <scope>NUCLEOTIDE SEQUENCE [LARGE SCALE GENOMIC DNA]</scope>
    <source>
        <strain evidence="7">WTNN_2</strain>
        <tissue evidence="7">Leaf</tissue>
    </source>
</reference>
<evidence type="ECO:0000256" key="1">
    <source>
        <dbReference type="ARBA" id="ARBA00004479"/>
    </source>
</evidence>
<dbReference type="Gene3D" id="3.80.10.10">
    <property type="entry name" value="Ribonuclease Inhibitor"/>
    <property type="match status" value="1"/>
</dbReference>
<dbReference type="PANTHER" id="PTHR48063">
    <property type="entry name" value="LRR RECEPTOR-LIKE KINASE"/>
    <property type="match status" value="1"/>
</dbReference>
<sequence>MIDLGENRFTGEIPTWIGDSFLEVKVLILGSNEFYGSIPSSLCGLANAQVLDLSSNKISGVIPKCVHKYTAMTTTESPNSFLSEMSIIGYPTLDSWYIFETKSLERAHFMWKRKEINFINHLGLVKLIDLSSNNLVGEIPSEITKLVGLVGLNLSSNNLTGSIPQNIV</sequence>
<evidence type="ECO:0000256" key="6">
    <source>
        <dbReference type="ARBA" id="ARBA00023180"/>
    </source>
</evidence>
<dbReference type="EMBL" id="JBJXBP010000001">
    <property type="protein sequence ID" value="KAL3849236.1"/>
    <property type="molecule type" value="Genomic_DNA"/>
</dbReference>